<name>A0AAD6U3C0_9AGAR</name>
<feature type="compositionally biased region" description="Low complexity" evidence="4">
    <location>
        <begin position="214"/>
        <end position="233"/>
    </location>
</feature>
<gene>
    <name evidence="6" type="ORF">B0H15DRAFT_930707</name>
</gene>
<feature type="domain" description="SHSP" evidence="5">
    <location>
        <begin position="623"/>
        <end position="740"/>
    </location>
</feature>
<evidence type="ECO:0000256" key="4">
    <source>
        <dbReference type="SAM" id="MobiDB-lite"/>
    </source>
</evidence>
<evidence type="ECO:0000259" key="5">
    <source>
        <dbReference type="PROSITE" id="PS01031"/>
    </source>
</evidence>
<evidence type="ECO:0000256" key="1">
    <source>
        <dbReference type="PROSITE-ProRule" id="PRU00285"/>
    </source>
</evidence>
<feature type="region of interest" description="Disordered" evidence="4">
    <location>
        <begin position="373"/>
        <end position="493"/>
    </location>
</feature>
<dbReference type="PANTHER" id="PTHR15276">
    <property type="entry name" value="H4 D10S170 PROTEIN-RELATED"/>
    <property type="match status" value="1"/>
</dbReference>
<accession>A0AAD6U3C0</accession>
<feature type="compositionally biased region" description="Polar residues" evidence="4">
    <location>
        <begin position="588"/>
        <end position="598"/>
    </location>
</feature>
<dbReference type="Gene3D" id="2.60.40.790">
    <property type="match status" value="1"/>
</dbReference>
<dbReference type="CDD" id="cd06464">
    <property type="entry name" value="ACD_sHsps-like"/>
    <property type="match status" value="1"/>
</dbReference>
<proteinExistence type="inferred from homology"/>
<feature type="compositionally biased region" description="Low complexity" evidence="4">
    <location>
        <begin position="280"/>
        <end position="290"/>
    </location>
</feature>
<dbReference type="InterPro" id="IPR002068">
    <property type="entry name" value="A-crystallin/Hsp20_dom"/>
</dbReference>
<reference evidence="6" key="1">
    <citation type="submission" date="2023-03" db="EMBL/GenBank/DDBJ databases">
        <title>Massive genome expansion in bonnet fungi (Mycena s.s.) driven by repeated elements and novel gene families across ecological guilds.</title>
        <authorList>
            <consortium name="Lawrence Berkeley National Laboratory"/>
            <person name="Harder C.B."/>
            <person name="Miyauchi S."/>
            <person name="Viragh M."/>
            <person name="Kuo A."/>
            <person name="Thoen E."/>
            <person name="Andreopoulos B."/>
            <person name="Lu D."/>
            <person name="Skrede I."/>
            <person name="Drula E."/>
            <person name="Henrissat B."/>
            <person name="Morin E."/>
            <person name="Kohler A."/>
            <person name="Barry K."/>
            <person name="LaButti K."/>
            <person name="Morin E."/>
            <person name="Salamov A."/>
            <person name="Lipzen A."/>
            <person name="Mereny Z."/>
            <person name="Hegedus B."/>
            <person name="Baldrian P."/>
            <person name="Stursova M."/>
            <person name="Weitz H."/>
            <person name="Taylor A."/>
            <person name="Grigoriev I.V."/>
            <person name="Nagy L.G."/>
            <person name="Martin F."/>
            <person name="Kauserud H."/>
        </authorList>
    </citation>
    <scope>NUCLEOTIDE SEQUENCE</scope>
    <source>
        <strain evidence="6">CBHHK173m</strain>
    </source>
</reference>
<evidence type="ECO:0000313" key="6">
    <source>
        <dbReference type="EMBL" id="KAJ7089189.1"/>
    </source>
</evidence>
<feature type="region of interest" description="Disordered" evidence="4">
    <location>
        <begin position="576"/>
        <end position="598"/>
    </location>
</feature>
<evidence type="ECO:0000256" key="2">
    <source>
        <dbReference type="RuleBase" id="RU003616"/>
    </source>
</evidence>
<dbReference type="PROSITE" id="PS01031">
    <property type="entry name" value="SHSP"/>
    <property type="match status" value="1"/>
</dbReference>
<dbReference type="AlphaFoldDB" id="A0AAD6U3C0"/>
<dbReference type="SUPFAM" id="SSF49764">
    <property type="entry name" value="HSP20-like chaperones"/>
    <property type="match status" value="1"/>
</dbReference>
<feature type="coiled-coil region" evidence="3">
    <location>
        <begin position="26"/>
        <end position="60"/>
    </location>
</feature>
<feature type="region of interest" description="Disordered" evidence="4">
    <location>
        <begin position="274"/>
        <end position="354"/>
    </location>
</feature>
<comment type="similarity">
    <text evidence="1 2">Belongs to the small heat shock protein (HSP20) family.</text>
</comment>
<feature type="region of interest" description="Disordered" evidence="4">
    <location>
        <begin position="150"/>
        <end position="233"/>
    </location>
</feature>
<feature type="compositionally biased region" description="Polar residues" evidence="4">
    <location>
        <begin position="154"/>
        <end position="178"/>
    </location>
</feature>
<dbReference type="InterPro" id="IPR008978">
    <property type="entry name" value="HSP20-like_chaperone"/>
</dbReference>
<feature type="compositionally biased region" description="Low complexity" evidence="4">
    <location>
        <begin position="322"/>
        <end position="335"/>
    </location>
</feature>
<dbReference type="PANTHER" id="PTHR15276:SF0">
    <property type="entry name" value="COILED-COIL DOMAIN-CONTAINING PROTEIN 6"/>
    <property type="match status" value="1"/>
</dbReference>
<comment type="caution">
    <text evidence="6">The sequence shown here is derived from an EMBL/GenBank/DDBJ whole genome shotgun (WGS) entry which is preliminary data.</text>
</comment>
<organism evidence="6 7">
    <name type="scientific">Mycena belliarum</name>
    <dbReference type="NCBI Taxonomy" id="1033014"/>
    <lineage>
        <taxon>Eukaryota</taxon>
        <taxon>Fungi</taxon>
        <taxon>Dikarya</taxon>
        <taxon>Basidiomycota</taxon>
        <taxon>Agaricomycotina</taxon>
        <taxon>Agaricomycetes</taxon>
        <taxon>Agaricomycetidae</taxon>
        <taxon>Agaricales</taxon>
        <taxon>Marasmiineae</taxon>
        <taxon>Mycenaceae</taxon>
        <taxon>Mycena</taxon>
    </lineage>
</organism>
<keyword evidence="7" id="KW-1185">Reference proteome</keyword>
<feature type="compositionally biased region" description="Low complexity" evidence="4">
    <location>
        <begin position="400"/>
        <end position="442"/>
    </location>
</feature>
<sequence length="740" mass="80977">MSISPPIRRLSVSSMTKQEELINAYEAEEERIMNVLSKKLEQLREEKIALENTLEAESESHVNRLTRELSSLRLAQQQLHGLAASTGPSDPSVEIMLAALQRENEALRSRLMHMERDYVRVSRLNEVYREELLEHRNRLGMPVDNLIGMASADPYSQPTHQRPQSGYSSNTSSPTNSVLHFPANRPTNGVPIPRPASQIRRASSHSHNISEGNTPLSHSPTSSSSDSPFPFSPITSPNPTSYVSLSSNLTSPPTSFNPGGVTFGAPSRGLTYPSVPPPSLSSSFGSPTVSYHMPHREPPLSPVDPPSRRNSMRRGGARVVESGSLRSISRSSSQSVERGARVAETGQLVPRSHPDGHTLELIPWNGLLSTTMSFFPGQQGQGGQYPADEYSGPSTPRETSYSQQWDQQQPSESQHSQDQLQQVLEQSQQALEQQQQQHHQPLSLPPPPPQQAMYLQNPQQLVPAQIPPRGTHDPTPIRLHPPGQPPGRSPPVEIKPVMLHVDTTVRSTAHAGPSTVRPASRARPQPYHPYPRPSSASANTRREIEAHQHVRFASQTNTPQAHSASLTHSPALGRQTFASPMSEYGPAQGSSSSYVSTSPLAAPPEGAFAPYVPQAPAQPADDHHRYIIRADTHYDSATRVLTALLELPGIKKRDLRITLATTLFNRVRQVTVKGLSRAPFAPAAAALRERKYGRFTRAFPVPADTKPADIDAAMEDGVLVLKIQCGLPAASADEHEIPIR</sequence>
<dbReference type="Proteomes" id="UP001222325">
    <property type="component" value="Unassembled WGS sequence"/>
</dbReference>
<dbReference type="EMBL" id="JARJCN010000024">
    <property type="protein sequence ID" value="KAJ7089189.1"/>
    <property type="molecule type" value="Genomic_DNA"/>
</dbReference>
<evidence type="ECO:0000313" key="7">
    <source>
        <dbReference type="Proteomes" id="UP001222325"/>
    </source>
</evidence>
<dbReference type="InterPro" id="IPR019152">
    <property type="entry name" value="DUF2046"/>
</dbReference>
<dbReference type="Pfam" id="PF00011">
    <property type="entry name" value="HSP20"/>
    <property type="match status" value="1"/>
</dbReference>
<keyword evidence="3" id="KW-0175">Coiled coil</keyword>
<feature type="region of interest" description="Disordered" evidence="4">
    <location>
        <begin position="506"/>
        <end position="541"/>
    </location>
</feature>
<feature type="compositionally biased region" description="Polar residues" evidence="4">
    <location>
        <begin position="453"/>
        <end position="462"/>
    </location>
</feature>
<protein>
    <recommendedName>
        <fullName evidence="5">SHSP domain-containing protein</fullName>
    </recommendedName>
</protein>
<evidence type="ECO:0000256" key="3">
    <source>
        <dbReference type="SAM" id="Coils"/>
    </source>
</evidence>
<dbReference type="Pfam" id="PF09755">
    <property type="entry name" value="DUF2046"/>
    <property type="match status" value="1"/>
</dbReference>